<evidence type="ECO:0000256" key="5">
    <source>
        <dbReference type="ARBA" id="ARBA00022989"/>
    </source>
</evidence>
<dbReference type="PANTHER" id="PTHR48017">
    <property type="entry name" value="OS05G0424000 PROTEIN-RELATED"/>
    <property type="match status" value="1"/>
</dbReference>
<keyword evidence="6 7" id="KW-0472">Membrane</keyword>
<keyword evidence="2" id="KW-0813">Transport</keyword>
<dbReference type="GO" id="GO:0016020">
    <property type="term" value="C:membrane"/>
    <property type="evidence" value="ECO:0007669"/>
    <property type="project" value="UniProtKB-SubCell"/>
</dbReference>
<comment type="caution">
    <text evidence="9">The sequence shown here is derived from an EMBL/GenBank/DDBJ whole genome shotgun (WGS) entry which is preliminary data.</text>
</comment>
<evidence type="ECO:0000256" key="7">
    <source>
        <dbReference type="SAM" id="Phobius"/>
    </source>
</evidence>
<dbReference type="Pfam" id="PF01490">
    <property type="entry name" value="Aa_trans"/>
    <property type="match status" value="2"/>
</dbReference>
<evidence type="ECO:0000256" key="4">
    <source>
        <dbReference type="ARBA" id="ARBA00022970"/>
    </source>
</evidence>
<dbReference type="OrthoDB" id="40134at2759"/>
<keyword evidence="3 7" id="KW-0812">Transmembrane</keyword>
<reference evidence="9 10" key="1">
    <citation type="submission" date="2019-07" db="EMBL/GenBank/DDBJ databases">
        <title>De Novo Assembly of kiwifruit Actinidia rufa.</title>
        <authorList>
            <person name="Sugita-Konishi S."/>
            <person name="Sato K."/>
            <person name="Mori E."/>
            <person name="Abe Y."/>
            <person name="Kisaki G."/>
            <person name="Hamano K."/>
            <person name="Suezawa K."/>
            <person name="Otani M."/>
            <person name="Fukuda T."/>
            <person name="Manabe T."/>
            <person name="Gomi K."/>
            <person name="Tabuchi M."/>
            <person name="Akimitsu K."/>
            <person name="Kataoka I."/>
        </authorList>
    </citation>
    <scope>NUCLEOTIDE SEQUENCE [LARGE SCALE GENOMIC DNA]</scope>
    <source>
        <strain evidence="10">cv. Fuchu</strain>
    </source>
</reference>
<feature type="transmembrane region" description="Helical" evidence="7">
    <location>
        <begin position="389"/>
        <end position="411"/>
    </location>
</feature>
<name>A0A7J0GA26_9ERIC</name>
<dbReference type="GO" id="GO:0006865">
    <property type="term" value="P:amino acid transport"/>
    <property type="evidence" value="ECO:0007669"/>
    <property type="project" value="UniProtKB-KW"/>
</dbReference>
<comment type="subcellular location">
    <subcellularLocation>
        <location evidence="1">Membrane</location>
    </subcellularLocation>
</comment>
<gene>
    <name evidence="9" type="ORF">Acr_19g0005760</name>
</gene>
<keyword evidence="5 7" id="KW-1133">Transmembrane helix</keyword>
<accession>A0A7J0GA26</accession>
<keyword evidence="10" id="KW-1185">Reference proteome</keyword>
<dbReference type="EMBL" id="BJWL01000019">
    <property type="protein sequence ID" value="GFZ07639.1"/>
    <property type="molecule type" value="Genomic_DNA"/>
</dbReference>
<evidence type="ECO:0000256" key="1">
    <source>
        <dbReference type="ARBA" id="ARBA00004370"/>
    </source>
</evidence>
<feature type="domain" description="Amino acid transporter transmembrane" evidence="8">
    <location>
        <begin position="336"/>
        <end position="414"/>
    </location>
</feature>
<evidence type="ECO:0000259" key="8">
    <source>
        <dbReference type="Pfam" id="PF01490"/>
    </source>
</evidence>
<protein>
    <submittedName>
        <fullName evidence="9">Amino acid permease 3</fullName>
    </submittedName>
</protein>
<feature type="transmembrane region" description="Helical" evidence="7">
    <location>
        <begin position="281"/>
        <end position="303"/>
    </location>
</feature>
<feature type="transmembrane region" description="Helical" evidence="7">
    <location>
        <begin position="355"/>
        <end position="377"/>
    </location>
</feature>
<proteinExistence type="predicted"/>
<evidence type="ECO:0000256" key="3">
    <source>
        <dbReference type="ARBA" id="ARBA00022692"/>
    </source>
</evidence>
<dbReference type="AlphaFoldDB" id="A0A7J0GA26"/>
<dbReference type="Proteomes" id="UP000585474">
    <property type="component" value="Unassembled WGS sequence"/>
</dbReference>
<evidence type="ECO:0000256" key="6">
    <source>
        <dbReference type="ARBA" id="ARBA00023136"/>
    </source>
</evidence>
<evidence type="ECO:0000313" key="9">
    <source>
        <dbReference type="EMBL" id="GFZ07639.1"/>
    </source>
</evidence>
<feature type="transmembrane region" description="Helical" evidence="7">
    <location>
        <begin position="323"/>
        <end position="349"/>
    </location>
</feature>
<evidence type="ECO:0000256" key="2">
    <source>
        <dbReference type="ARBA" id="ARBA00022448"/>
    </source>
</evidence>
<feature type="domain" description="Amino acid transporter transmembrane" evidence="8">
    <location>
        <begin position="222"/>
        <end position="297"/>
    </location>
</feature>
<dbReference type="InterPro" id="IPR013057">
    <property type="entry name" value="AA_transpt_TM"/>
</dbReference>
<organism evidence="9 10">
    <name type="scientific">Actinidia rufa</name>
    <dbReference type="NCBI Taxonomy" id="165716"/>
    <lineage>
        <taxon>Eukaryota</taxon>
        <taxon>Viridiplantae</taxon>
        <taxon>Streptophyta</taxon>
        <taxon>Embryophyta</taxon>
        <taxon>Tracheophyta</taxon>
        <taxon>Spermatophyta</taxon>
        <taxon>Magnoliopsida</taxon>
        <taxon>eudicotyledons</taxon>
        <taxon>Gunneridae</taxon>
        <taxon>Pentapetalae</taxon>
        <taxon>asterids</taxon>
        <taxon>Ericales</taxon>
        <taxon>Actinidiaceae</taxon>
        <taxon>Actinidia</taxon>
    </lineage>
</organism>
<keyword evidence="4" id="KW-0029">Amino-acid transport</keyword>
<evidence type="ECO:0000313" key="10">
    <source>
        <dbReference type="Proteomes" id="UP000585474"/>
    </source>
</evidence>
<sequence length="417" mass="46273">MTLVMFRKYLRIWRSLRKATRQKRDGGAEIQDGGGLVGGLNCGGHHSTTTAYGGASLYSVTTTMVGEEDEQAIPLISDTQPSLSSSALQSYGQVKRTERQKILRTEDPWYSVDGHCPCNNRGDRIWGSITCMECGSTGMDCRSPDPEFGPTRNRSYGEAVKSYLGKRTFLWTLEPVPFCRYLRPPTPYPIKETEEKKRPGVELEKRASGCVELLFKKVFTDMGLAYTITAAISMRAIQKSNCYHKEGHDAPCEYGDSLYILLFGAIQVVFSQIPDFQNLAWFSRVAAVMSFSYSSIGLGLGLAKTRGHPKVATTGKLDHEEGLYSGCFITPPPLLTAYVASTTGIALLFPYFNQVLGVLGALNFWPLAIYFPVEMYIVQRKIRAWSRMWVVLQSFKAVCLLVTIMAFVGSVEGLVSS</sequence>